<feature type="transmembrane region" description="Helical" evidence="7">
    <location>
        <begin position="36"/>
        <end position="53"/>
    </location>
</feature>
<dbReference type="Proteomes" id="UP000193380">
    <property type="component" value="Chromosome 23"/>
</dbReference>
<accession>A0A060XBZ6</accession>
<comment type="similarity">
    <text evidence="2">Belongs to the SLC29A/ENT transporter (TC 2.A.57) family.</text>
</comment>
<evidence type="ECO:0000256" key="7">
    <source>
        <dbReference type="SAM" id="Phobius"/>
    </source>
</evidence>
<dbReference type="AlphaFoldDB" id="A0A060XBZ6"/>
<comment type="subcellular location">
    <subcellularLocation>
        <location evidence="1">Membrane</location>
        <topology evidence="1">Multi-pass membrane protein</topology>
    </subcellularLocation>
</comment>
<keyword evidence="6 7" id="KW-0472">Membrane</keyword>
<sequence length="94" mass="10198">MALSVCFVFTITIGIFPAVTVDVRSTMADGGAWDTYFIPVSCFLLFNVMDWAGRSLTAVCMWVSLEALSTSSTDTVSNRQRLVGVDSYSTSVLP</sequence>
<dbReference type="GO" id="GO:0016020">
    <property type="term" value="C:membrane"/>
    <property type="evidence" value="ECO:0007669"/>
    <property type="project" value="UniProtKB-SubCell"/>
</dbReference>
<proteinExistence type="inferred from homology"/>
<evidence type="ECO:0000256" key="1">
    <source>
        <dbReference type="ARBA" id="ARBA00004141"/>
    </source>
</evidence>
<dbReference type="EMBL" id="FR905001">
    <property type="protein sequence ID" value="CDQ74814.1"/>
    <property type="molecule type" value="Genomic_DNA"/>
</dbReference>
<dbReference type="GO" id="GO:0005337">
    <property type="term" value="F:nucleoside transmembrane transporter activity"/>
    <property type="evidence" value="ECO:0007669"/>
    <property type="project" value="InterPro"/>
</dbReference>
<organism evidence="8 9">
    <name type="scientific">Oncorhynchus mykiss</name>
    <name type="common">Rainbow trout</name>
    <name type="synonym">Salmo gairdneri</name>
    <dbReference type="NCBI Taxonomy" id="8022"/>
    <lineage>
        <taxon>Eukaryota</taxon>
        <taxon>Metazoa</taxon>
        <taxon>Chordata</taxon>
        <taxon>Craniata</taxon>
        <taxon>Vertebrata</taxon>
        <taxon>Euteleostomi</taxon>
        <taxon>Actinopterygii</taxon>
        <taxon>Neopterygii</taxon>
        <taxon>Teleostei</taxon>
        <taxon>Protacanthopterygii</taxon>
        <taxon>Salmoniformes</taxon>
        <taxon>Salmonidae</taxon>
        <taxon>Salmoninae</taxon>
        <taxon>Oncorhynchus</taxon>
    </lineage>
</organism>
<evidence type="ECO:0000256" key="4">
    <source>
        <dbReference type="ARBA" id="ARBA00022692"/>
    </source>
</evidence>
<keyword evidence="4 7" id="KW-0812">Transmembrane</keyword>
<evidence type="ECO:0000313" key="8">
    <source>
        <dbReference type="EMBL" id="CDQ74814.1"/>
    </source>
</evidence>
<evidence type="ECO:0000256" key="2">
    <source>
        <dbReference type="ARBA" id="ARBA00007965"/>
    </source>
</evidence>
<evidence type="ECO:0000256" key="6">
    <source>
        <dbReference type="ARBA" id="ARBA00023136"/>
    </source>
</evidence>
<dbReference type="Pfam" id="PF01733">
    <property type="entry name" value="Nucleoside_tran"/>
    <property type="match status" value="1"/>
</dbReference>
<keyword evidence="3" id="KW-0813">Transport</keyword>
<name>A0A060XBZ6_ONCMY</name>
<reference evidence="8 9" key="1">
    <citation type="journal article" date="2014" name="Nat. Commun.">
        <title>The rainbow trout genome provides novel insights into evolution after whole-genome duplication in vertebrates.</title>
        <authorList>
            <person name="Berthelot C."/>
            <person name="Brunet F."/>
            <person name="Chalopin D."/>
            <person name="Juanchich A."/>
            <person name="Bernard M."/>
            <person name="Noel B."/>
            <person name="Bento P."/>
            <person name="Da Silva C."/>
            <person name="Labadie K."/>
            <person name="Alberti A."/>
            <person name="Aury J.M."/>
            <person name="Louis A."/>
            <person name="Dehais P."/>
            <person name="Bardou P."/>
            <person name="Montfort J."/>
            <person name="Klopp C."/>
            <person name="Cabau C."/>
            <person name="Gaspin C."/>
            <person name="Thorgaard G.H."/>
            <person name="Boussaha M."/>
            <person name="Quillet E."/>
            <person name="Guyomard R."/>
            <person name="Galiana D."/>
            <person name="Bobe J."/>
            <person name="Volff J.N."/>
            <person name="Genet C."/>
            <person name="Wincker P."/>
            <person name="Jaillon O."/>
            <person name="Roest Crollius H."/>
            <person name="Guiguen Y."/>
        </authorList>
    </citation>
    <scope>NUCLEOTIDE SEQUENCE [LARGE SCALE GENOMIC DNA]</scope>
</reference>
<dbReference type="InterPro" id="IPR002259">
    <property type="entry name" value="Eqnu_transpt"/>
</dbReference>
<dbReference type="PRINTS" id="PR01130">
    <property type="entry name" value="DERENTRNSPRT"/>
</dbReference>
<keyword evidence="5 7" id="KW-1133">Transmembrane helix</keyword>
<evidence type="ECO:0000313" key="9">
    <source>
        <dbReference type="Proteomes" id="UP000193380"/>
    </source>
</evidence>
<evidence type="ECO:0000256" key="5">
    <source>
        <dbReference type="ARBA" id="ARBA00022989"/>
    </source>
</evidence>
<dbReference type="PaxDb" id="8022-A0A060XBZ6"/>
<evidence type="ECO:0000256" key="3">
    <source>
        <dbReference type="ARBA" id="ARBA00022448"/>
    </source>
</evidence>
<gene>
    <name evidence="8" type="ORF">GSONMT00060200001</name>
</gene>
<protein>
    <submittedName>
        <fullName evidence="8">Uncharacterized protein</fullName>
    </submittedName>
</protein>